<proteinExistence type="predicted"/>
<evidence type="ECO:0000313" key="2">
    <source>
        <dbReference type="Proteomes" id="UP000241502"/>
    </source>
</evidence>
<reference evidence="1" key="1">
    <citation type="submission" date="2018-02" db="EMBL/GenBank/DDBJ databases">
        <authorList>
            <person name="Miller M."/>
            <person name="Deiulio A."/>
            <person name="Douthitt C."/>
            <person name="McMahon J."/>
            <person name="Holland C."/>
            <person name="Wiersma-Koch H."/>
            <person name="Turechek W."/>
            <person name="D'Elia T."/>
        </authorList>
    </citation>
    <scope>NUCLEOTIDE SEQUENCE [LARGE SCALE GENOMIC DNA]</scope>
</reference>
<keyword evidence="2" id="KW-1185">Reference proteome</keyword>
<dbReference type="Proteomes" id="UP000241502">
    <property type="component" value="Segment"/>
</dbReference>
<evidence type="ECO:0000313" key="1">
    <source>
        <dbReference type="EMBL" id="AVO23114.1"/>
    </source>
</evidence>
<protein>
    <submittedName>
        <fullName evidence="1">Uncharacterized protein</fullName>
    </submittedName>
</protein>
<organism evidence="1 2">
    <name type="scientific">Xanthomonas phage RiverRider</name>
    <dbReference type="NCBI Taxonomy" id="2108116"/>
    <lineage>
        <taxon>Viruses</taxon>
        <taxon>Duplodnaviria</taxon>
        <taxon>Heunggongvirae</taxon>
        <taxon>Uroviricota</taxon>
        <taxon>Caudoviricetes</taxon>
        <taxon>Schitoviridae</taxon>
        <taxon>Riverridervirus</taxon>
        <taxon>Riverridervirus riverrider</taxon>
    </lineage>
</organism>
<name>A0A2P1JUV9_9CAUD</name>
<dbReference type="EMBL" id="MG983743">
    <property type="protein sequence ID" value="AVO23114.1"/>
    <property type="molecule type" value="Genomic_DNA"/>
</dbReference>
<accession>A0A2P1JUV9</accession>
<gene>
    <name evidence="1" type="ORF">RIVERRIDER_26</name>
</gene>
<sequence>MRPSKMYKLSVATLFAQLMGMPDNKWLVITRTRAGGGPSRQKRLLEDLKKMAQLANIEVCTSTPNDLYPDSATEFKIGKINRIASKLDRINGLIRVIT</sequence>